<organism evidence="2 3">
    <name type="scientific">Symbiodinium microadriaticum</name>
    <name type="common">Dinoflagellate</name>
    <name type="synonym">Zooxanthella microadriatica</name>
    <dbReference type="NCBI Taxonomy" id="2951"/>
    <lineage>
        <taxon>Eukaryota</taxon>
        <taxon>Sar</taxon>
        <taxon>Alveolata</taxon>
        <taxon>Dinophyceae</taxon>
        <taxon>Suessiales</taxon>
        <taxon>Symbiodiniaceae</taxon>
        <taxon>Symbiodinium</taxon>
    </lineage>
</organism>
<dbReference type="SUPFAM" id="SSF52540">
    <property type="entry name" value="P-loop containing nucleoside triphosphate hydrolases"/>
    <property type="match status" value="1"/>
</dbReference>
<accession>A0A1Q9DS30</accession>
<feature type="compositionally biased region" description="Basic and acidic residues" evidence="1">
    <location>
        <begin position="373"/>
        <end position="410"/>
    </location>
</feature>
<evidence type="ECO:0000313" key="3">
    <source>
        <dbReference type="Proteomes" id="UP000186817"/>
    </source>
</evidence>
<comment type="caution">
    <text evidence="2">The sequence shown here is derived from an EMBL/GenBank/DDBJ whole genome shotgun (WGS) entry which is preliminary data.</text>
</comment>
<reference evidence="2 3" key="1">
    <citation type="submission" date="2016-02" db="EMBL/GenBank/DDBJ databases">
        <title>Genome analysis of coral dinoflagellate symbionts highlights evolutionary adaptations to a symbiotic lifestyle.</title>
        <authorList>
            <person name="Aranda M."/>
            <person name="Li Y."/>
            <person name="Liew Y.J."/>
            <person name="Baumgarten S."/>
            <person name="Simakov O."/>
            <person name="Wilson M."/>
            <person name="Piel J."/>
            <person name="Ashoor H."/>
            <person name="Bougouffa S."/>
            <person name="Bajic V.B."/>
            <person name="Ryu T."/>
            <person name="Ravasi T."/>
            <person name="Bayer T."/>
            <person name="Micklem G."/>
            <person name="Kim H."/>
            <person name="Bhak J."/>
            <person name="Lajeunesse T.C."/>
            <person name="Voolstra C.R."/>
        </authorList>
    </citation>
    <scope>NUCLEOTIDE SEQUENCE [LARGE SCALE GENOMIC DNA]</scope>
    <source>
        <strain evidence="2 3">CCMP2467</strain>
    </source>
</reference>
<evidence type="ECO:0000256" key="1">
    <source>
        <dbReference type="SAM" id="MobiDB-lite"/>
    </source>
</evidence>
<feature type="region of interest" description="Disordered" evidence="1">
    <location>
        <begin position="361"/>
        <end position="427"/>
    </location>
</feature>
<dbReference type="Proteomes" id="UP000186817">
    <property type="component" value="Unassembled WGS sequence"/>
</dbReference>
<name>A0A1Q9DS30_SYMMI</name>
<dbReference type="Gene3D" id="3.40.50.300">
    <property type="entry name" value="P-loop containing nucleotide triphosphate hydrolases"/>
    <property type="match status" value="2"/>
</dbReference>
<evidence type="ECO:0000313" key="2">
    <source>
        <dbReference type="EMBL" id="OLP97971.1"/>
    </source>
</evidence>
<protein>
    <submittedName>
        <fullName evidence="2">Reticulocyte-binding protein 2-like a</fullName>
    </submittedName>
</protein>
<proteinExistence type="predicted"/>
<dbReference type="EMBL" id="LSRX01000413">
    <property type="protein sequence ID" value="OLP97971.1"/>
    <property type="molecule type" value="Genomic_DNA"/>
</dbReference>
<dbReference type="InterPro" id="IPR027417">
    <property type="entry name" value="P-loop_NTPase"/>
</dbReference>
<sequence>MGASQSTLRVLQRARPIVVAAPVVLAIPRQYWHCETPAPAPVEAAPKPPEILCGPSARLPQRVHCPAPAFKEREISDGAVRNIVLLGLTGAGKSTLANQIASTRAFKSGDSMSSVTQEVIAALQQLADVAKEGLVAVIVVVKNGRFTDENQAVIKYIETVLGHEALVKHGMLVVTSTRKSTDELQKELAALPDGNLGRDMACKVGSRLLGVDSAFWRWPPFKTRNDIMHQVEELLATNKSMAVDCDVMSWGARLQQQQLMEFEQQTASLRKQHAEKEQMLIECHANDRENIMNEKRAIEELLQETEDKHDETLKQMANRLELEEKLSWALKSRLENTESEMQQMQEDQQTRVRDLEAKMEEERRQLQTQIADMKSRHASDILQRQEKEEEQKRQVHDLEERIQKEKRASSEETQQLRSQLADMKSRHDSDIQLLMKKEEDKQRQVSDLEAKLAELDNQNRLQPMRPHIQPMPMQPMPMHVMHSRSDMESGDAAGAAVAGLLIGAAMASACVVQ</sequence>
<keyword evidence="3" id="KW-1185">Reference proteome</keyword>
<gene>
    <name evidence="2" type="ORF">AK812_SmicGene19632</name>
</gene>
<dbReference type="AlphaFoldDB" id="A0A1Q9DS30"/>
<dbReference type="OrthoDB" id="444555at2759"/>